<dbReference type="EMBL" id="JH598278">
    <property type="status" value="NOT_ANNOTATED_CDS"/>
    <property type="molecule type" value="Genomic_DNA"/>
</dbReference>
<name>M4BI48_HYAAE</name>
<dbReference type="HOGENOM" id="CLU_2377272_0_0_1"/>
<proteinExistence type="predicted"/>
<evidence type="ECO:0000313" key="2">
    <source>
        <dbReference type="Proteomes" id="UP000011713"/>
    </source>
</evidence>
<dbReference type="Proteomes" id="UP000011713">
    <property type="component" value="Unassembled WGS sequence"/>
</dbReference>
<accession>M4BI48</accession>
<dbReference type="AlphaFoldDB" id="M4BI48"/>
<organism evidence="1 2">
    <name type="scientific">Hyaloperonospora arabidopsidis (strain Emoy2)</name>
    <name type="common">Downy mildew agent</name>
    <name type="synonym">Peronospora arabidopsidis</name>
    <dbReference type="NCBI Taxonomy" id="559515"/>
    <lineage>
        <taxon>Eukaryota</taxon>
        <taxon>Sar</taxon>
        <taxon>Stramenopiles</taxon>
        <taxon>Oomycota</taxon>
        <taxon>Peronosporomycetes</taxon>
        <taxon>Peronosporales</taxon>
        <taxon>Peronosporaceae</taxon>
        <taxon>Hyaloperonospora</taxon>
    </lineage>
</organism>
<evidence type="ECO:0000313" key="1">
    <source>
        <dbReference type="EnsemblProtists" id="HpaP806074"/>
    </source>
</evidence>
<reference evidence="2" key="1">
    <citation type="journal article" date="2010" name="Science">
        <title>Signatures of adaptation to obligate biotrophy in the Hyaloperonospora arabidopsidis genome.</title>
        <authorList>
            <person name="Baxter L."/>
            <person name="Tripathy S."/>
            <person name="Ishaque N."/>
            <person name="Boot N."/>
            <person name="Cabral A."/>
            <person name="Kemen E."/>
            <person name="Thines M."/>
            <person name="Ah-Fong A."/>
            <person name="Anderson R."/>
            <person name="Badejoko W."/>
            <person name="Bittner-Eddy P."/>
            <person name="Boore J.L."/>
            <person name="Chibucos M.C."/>
            <person name="Coates M."/>
            <person name="Dehal P."/>
            <person name="Delehaunty K."/>
            <person name="Dong S."/>
            <person name="Downton P."/>
            <person name="Dumas B."/>
            <person name="Fabro G."/>
            <person name="Fronick C."/>
            <person name="Fuerstenberg S.I."/>
            <person name="Fulton L."/>
            <person name="Gaulin E."/>
            <person name="Govers F."/>
            <person name="Hughes L."/>
            <person name="Humphray S."/>
            <person name="Jiang R.H."/>
            <person name="Judelson H."/>
            <person name="Kamoun S."/>
            <person name="Kyung K."/>
            <person name="Meijer H."/>
            <person name="Minx P."/>
            <person name="Morris P."/>
            <person name="Nelson J."/>
            <person name="Phuntumart V."/>
            <person name="Qutob D."/>
            <person name="Rehmany A."/>
            <person name="Rougon-Cardoso A."/>
            <person name="Ryden P."/>
            <person name="Torto-Alalibo T."/>
            <person name="Studholme D."/>
            <person name="Wang Y."/>
            <person name="Win J."/>
            <person name="Wood J."/>
            <person name="Clifton S.W."/>
            <person name="Rogers J."/>
            <person name="Van den Ackerveken G."/>
            <person name="Jones J.D."/>
            <person name="McDowell J.M."/>
            <person name="Beynon J."/>
            <person name="Tyler B.M."/>
        </authorList>
    </citation>
    <scope>NUCLEOTIDE SEQUENCE [LARGE SCALE GENOMIC DNA]</scope>
    <source>
        <strain evidence="2">Emoy2</strain>
    </source>
</reference>
<protein>
    <submittedName>
        <fullName evidence="1">Uncharacterized protein</fullName>
    </submittedName>
</protein>
<sequence length="95" mass="10835">MLGLTKEGLASSRKDPQKLGDLLVKLWHFELEASSLMTELSFIFCDQGQQTRSGGNSALFRDKPSMEVFSRSWQRRLAEMHPDTIKTITGLHKRL</sequence>
<dbReference type="InParanoid" id="M4BI48"/>
<dbReference type="EnsemblProtists" id="HpaT806074">
    <property type="protein sequence ID" value="HpaP806074"/>
    <property type="gene ID" value="HpaG806074"/>
</dbReference>
<dbReference type="VEuPathDB" id="FungiDB:HpaG806074"/>
<reference evidence="1" key="2">
    <citation type="submission" date="2015-06" db="UniProtKB">
        <authorList>
            <consortium name="EnsemblProtists"/>
        </authorList>
    </citation>
    <scope>IDENTIFICATION</scope>
    <source>
        <strain evidence="1">Emoy2</strain>
    </source>
</reference>
<keyword evidence="2" id="KW-1185">Reference proteome</keyword>